<dbReference type="InterPro" id="IPR055933">
    <property type="entry name" value="DUF7511"/>
</dbReference>
<accession>A0A1N7BQH8</accession>
<dbReference type="OrthoDB" id="186853at2157"/>
<proteinExistence type="predicted"/>
<feature type="domain" description="DUF7511" evidence="2">
    <location>
        <begin position="25"/>
        <end position="71"/>
    </location>
</feature>
<evidence type="ECO:0000313" key="3">
    <source>
        <dbReference type="EMBL" id="SIR53575.1"/>
    </source>
</evidence>
<evidence type="ECO:0000259" key="2">
    <source>
        <dbReference type="Pfam" id="PF24351"/>
    </source>
</evidence>
<dbReference type="EMBL" id="FTNO01000002">
    <property type="protein sequence ID" value="SIR53575.1"/>
    <property type="molecule type" value="Genomic_DNA"/>
</dbReference>
<reference evidence="4" key="1">
    <citation type="submission" date="2017-01" db="EMBL/GenBank/DDBJ databases">
        <authorList>
            <person name="Varghese N."/>
            <person name="Submissions S."/>
        </authorList>
    </citation>
    <scope>NUCLEOTIDE SEQUENCE [LARGE SCALE GENOMIC DNA]</scope>
    <source>
        <strain evidence="4">CGMCC 1.7737</strain>
    </source>
</reference>
<gene>
    <name evidence="3" type="ORF">SAMN05421858_2696</name>
</gene>
<protein>
    <recommendedName>
        <fullName evidence="2">DUF7511 domain-containing protein</fullName>
    </recommendedName>
</protein>
<dbReference type="RefSeq" id="WP_076430690.1">
    <property type="nucleotide sequence ID" value="NZ_FTNO01000002.1"/>
</dbReference>
<keyword evidence="4" id="KW-1185">Reference proteome</keyword>
<dbReference type="Proteomes" id="UP000186914">
    <property type="component" value="Unassembled WGS sequence"/>
</dbReference>
<organism evidence="3 4">
    <name type="scientific">Haladaptatus litoreus</name>
    <dbReference type="NCBI Taxonomy" id="553468"/>
    <lineage>
        <taxon>Archaea</taxon>
        <taxon>Methanobacteriati</taxon>
        <taxon>Methanobacteriota</taxon>
        <taxon>Stenosarchaea group</taxon>
        <taxon>Halobacteria</taxon>
        <taxon>Halobacteriales</taxon>
        <taxon>Haladaptataceae</taxon>
        <taxon>Haladaptatus</taxon>
    </lineage>
</organism>
<evidence type="ECO:0000313" key="4">
    <source>
        <dbReference type="Proteomes" id="UP000186914"/>
    </source>
</evidence>
<dbReference type="AlphaFoldDB" id="A0A1N7BQH8"/>
<dbReference type="Pfam" id="PF24351">
    <property type="entry name" value="DUF7511"/>
    <property type="match status" value="1"/>
</dbReference>
<name>A0A1N7BQH8_9EURY</name>
<feature type="region of interest" description="Disordered" evidence="1">
    <location>
        <begin position="1"/>
        <end position="24"/>
    </location>
</feature>
<evidence type="ECO:0000256" key="1">
    <source>
        <dbReference type="SAM" id="MobiDB-lite"/>
    </source>
</evidence>
<sequence>MTGSFDTIDKLAEPKPSATNEESFELSSVVVEYDGKPNRCTIYPNEATRLQRMASWITADADTFVPLDKMC</sequence>